<evidence type="ECO:0000313" key="2">
    <source>
        <dbReference type="EMBL" id="CAB5229241.1"/>
    </source>
</evidence>
<protein>
    <submittedName>
        <fullName evidence="1">Uncharacterized protein</fullName>
    </submittedName>
</protein>
<evidence type="ECO:0000313" key="1">
    <source>
        <dbReference type="EMBL" id="CAB4214966.1"/>
    </source>
</evidence>
<dbReference type="EMBL" id="LR797418">
    <property type="protein sequence ID" value="CAB4214966.1"/>
    <property type="molecule type" value="Genomic_DNA"/>
</dbReference>
<proteinExistence type="predicted"/>
<gene>
    <name evidence="1" type="ORF">UFOVP1469_34</name>
    <name evidence="2" type="ORF">UFOVP1556_18</name>
</gene>
<sequence length="223" mass="22440">MAGIQLVSAGGAVIAGGEEALSPLQVALMPSGGNSYRYAGFTGTIAAALAANSELLQFRFVSGTKTYAIIEKIVLDGMGLVAVATAAGPVGFNCYVARVWTAAGSGGTRIAMTADNLQMETAEPNSQVLDLGIATTGALTAGTKTLDANAIGQVIGGVGTAPITAYGAGSLTSPQPFLDSSTGNSPLILANQEGFVIRTTHAGPAAFTYSVGFTVVWREVTAF</sequence>
<reference evidence="1" key="1">
    <citation type="submission" date="2020-05" db="EMBL/GenBank/DDBJ databases">
        <authorList>
            <person name="Chiriac C."/>
            <person name="Salcher M."/>
            <person name="Ghai R."/>
            <person name="Kavagutti S V."/>
        </authorList>
    </citation>
    <scope>NUCLEOTIDE SEQUENCE</scope>
</reference>
<dbReference type="EMBL" id="LR798400">
    <property type="protein sequence ID" value="CAB5229241.1"/>
    <property type="molecule type" value="Genomic_DNA"/>
</dbReference>
<organism evidence="1">
    <name type="scientific">uncultured Caudovirales phage</name>
    <dbReference type="NCBI Taxonomy" id="2100421"/>
    <lineage>
        <taxon>Viruses</taxon>
        <taxon>Duplodnaviria</taxon>
        <taxon>Heunggongvirae</taxon>
        <taxon>Uroviricota</taxon>
        <taxon>Caudoviricetes</taxon>
        <taxon>Peduoviridae</taxon>
        <taxon>Maltschvirus</taxon>
        <taxon>Maltschvirus maltsch</taxon>
    </lineage>
</organism>
<name>A0A6J5SM49_9CAUD</name>
<accession>A0A6J5SM49</accession>